<evidence type="ECO:0000256" key="1">
    <source>
        <dbReference type="SAM" id="MobiDB-lite"/>
    </source>
</evidence>
<evidence type="ECO:0000313" key="3">
    <source>
        <dbReference type="Proteomes" id="UP000001918"/>
    </source>
</evidence>
<dbReference type="EMBL" id="CP001738">
    <property type="protein sequence ID" value="ACY96071.1"/>
    <property type="molecule type" value="Genomic_DNA"/>
</dbReference>
<accession>D1A3E6</accession>
<proteinExistence type="predicted"/>
<dbReference type="HOGENOM" id="CLU_2669869_0_0_11"/>
<feature type="compositionally biased region" description="Basic and acidic residues" evidence="1">
    <location>
        <begin position="60"/>
        <end position="75"/>
    </location>
</feature>
<name>D1A3E6_THECD</name>
<sequence>MEIPLWVNYGQAYLMEKEAKPLVIHLDDETVIKAGSAYAYFLTGLTRGSPAWTWRSPRRPRGESRRLWGRRGSES</sequence>
<dbReference type="KEGG" id="tcu:Tcur_0474"/>
<gene>
    <name evidence="2" type="ordered locus">Tcur_0474</name>
</gene>
<organism evidence="2 3">
    <name type="scientific">Thermomonospora curvata (strain ATCC 19995 / DSM 43183 / JCM 3096 / KCTC 9072 / NBRC 15933 / NCIMB 10081 / Henssen B9)</name>
    <dbReference type="NCBI Taxonomy" id="471852"/>
    <lineage>
        <taxon>Bacteria</taxon>
        <taxon>Bacillati</taxon>
        <taxon>Actinomycetota</taxon>
        <taxon>Actinomycetes</taxon>
        <taxon>Streptosporangiales</taxon>
        <taxon>Thermomonosporaceae</taxon>
        <taxon>Thermomonospora</taxon>
    </lineage>
</organism>
<protein>
    <submittedName>
        <fullName evidence="2">Uncharacterized protein</fullName>
    </submittedName>
</protein>
<reference evidence="2 3" key="1">
    <citation type="journal article" date="2011" name="Stand. Genomic Sci.">
        <title>Complete genome sequence of Thermomonospora curvata type strain (B9).</title>
        <authorList>
            <person name="Chertkov O."/>
            <person name="Sikorski J."/>
            <person name="Nolan M."/>
            <person name="Lapidus A."/>
            <person name="Lucas S."/>
            <person name="Del Rio T.G."/>
            <person name="Tice H."/>
            <person name="Cheng J.F."/>
            <person name="Goodwin L."/>
            <person name="Pitluck S."/>
            <person name="Liolios K."/>
            <person name="Ivanova N."/>
            <person name="Mavromatis K."/>
            <person name="Mikhailova N."/>
            <person name="Ovchinnikova G."/>
            <person name="Pati A."/>
            <person name="Chen A."/>
            <person name="Palaniappan K."/>
            <person name="Djao O.D."/>
            <person name="Land M."/>
            <person name="Hauser L."/>
            <person name="Chang Y.J."/>
            <person name="Jeffries C.D."/>
            <person name="Brettin T."/>
            <person name="Han C."/>
            <person name="Detter J.C."/>
            <person name="Rohde M."/>
            <person name="Goker M."/>
            <person name="Woyke T."/>
            <person name="Bristow J."/>
            <person name="Eisen J.A."/>
            <person name="Markowitz V."/>
            <person name="Hugenholtz P."/>
            <person name="Klenk H.P."/>
            <person name="Kyrpides N.C."/>
        </authorList>
    </citation>
    <scope>NUCLEOTIDE SEQUENCE [LARGE SCALE GENOMIC DNA]</scope>
    <source>
        <strain evidence="3">ATCC 19995 / DSM 43183 / JCM 3096 / KCTC 9072 / NBRC 15933 / NCIMB 10081 / Henssen B9</strain>
    </source>
</reference>
<feature type="region of interest" description="Disordered" evidence="1">
    <location>
        <begin position="53"/>
        <end position="75"/>
    </location>
</feature>
<dbReference type="AlphaFoldDB" id="D1A3E6"/>
<dbReference type="Proteomes" id="UP000001918">
    <property type="component" value="Chromosome"/>
</dbReference>
<keyword evidence="3" id="KW-1185">Reference proteome</keyword>
<evidence type="ECO:0000313" key="2">
    <source>
        <dbReference type="EMBL" id="ACY96071.1"/>
    </source>
</evidence>